<protein>
    <submittedName>
        <fullName evidence="8">Calx-beta domain-containing protein</fullName>
    </submittedName>
</protein>
<evidence type="ECO:0000259" key="6">
    <source>
        <dbReference type="Pfam" id="PF18676"/>
    </source>
</evidence>
<evidence type="ECO:0000256" key="2">
    <source>
        <dbReference type="ARBA" id="ARBA00022737"/>
    </source>
</evidence>
<evidence type="ECO:0000313" key="8">
    <source>
        <dbReference type="EMBL" id="SHO65357.1"/>
    </source>
</evidence>
<dbReference type="Gene3D" id="2.60.40.2030">
    <property type="match status" value="2"/>
</dbReference>
<evidence type="ECO:0000256" key="3">
    <source>
        <dbReference type="ARBA" id="ARBA00022837"/>
    </source>
</evidence>
<feature type="domain" description="MBG" evidence="6">
    <location>
        <begin position="1784"/>
        <end position="1857"/>
    </location>
</feature>
<keyword evidence="3" id="KW-0106">Calcium</keyword>
<dbReference type="Gene3D" id="2.60.40.10">
    <property type="entry name" value="Immunoglobulins"/>
    <property type="match status" value="3"/>
</dbReference>
<feature type="domain" description="Calx-beta" evidence="5">
    <location>
        <begin position="326"/>
        <end position="404"/>
    </location>
</feature>
<feature type="domain" description="MBG" evidence="6">
    <location>
        <begin position="1632"/>
        <end position="1698"/>
    </location>
</feature>
<dbReference type="Pfam" id="PF03160">
    <property type="entry name" value="Calx-beta"/>
    <property type="match status" value="2"/>
</dbReference>
<keyword evidence="2" id="KW-0677">Repeat</keyword>
<evidence type="ECO:0000256" key="4">
    <source>
        <dbReference type="SAM" id="MobiDB-lite"/>
    </source>
</evidence>
<feature type="domain" description="Bacterial Ig-like" evidence="7">
    <location>
        <begin position="1280"/>
        <end position="1375"/>
    </location>
</feature>
<feature type="non-terminal residue" evidence="8">
    <location>
        <position position="2041"/>
    </location>
</feature>
<keyword evidence="9" id="KW-1185">Reference proteome</keyword>
<dbReference type="RefSeq" id="WP_244547799.1">
    <property type="nucleotide sequence ID" value="NZ_FRXN01000008.1"/>
</dbReference>
<dbReference type="GO" id="GO:0007154">
    <property type="term" value="P:cell communication"/>
    <property type="evidence" value="ECO:0007669"/>
    <property type="project" value="InterPro"/>
</dbReference>
<dbReference type="NCBIfam" id="NF033510">
    <property type="entry name" value="Ca_tandemer"/>
    <property type="match status" value="3"/>
</dbReference>
<feature type="domain" description="MBG" evidence="6">
    <location>
        <begin position="1547"/>
        <end position="1620"/>
    </location>
</feature>
<feature type="domain" description="MBG" evidence="6">
    <location>
        <begin position="1942"/>
        <end position="2014"/>
    </location>
</feature>
<dbReference type="Pfam" id="PF19077">
    <property type="entry name" value="Big_13"/>
    <property type="match status" value="3"/>
</dbReference>
<keyword evidence="1" id="KW-0732">Signal</keyword>
<evidence type="ECO:0000259" key="5">
    <source>
        <dbReference type="Pfam" id="PF03160"/>
    </source>
</evidence>
<dbReference type="InterPro" id="IPR041286">
    <property type="entry name" value="MBG_2"/>
</dbReference>
<dbReference type="EMBL" id="FRXN01000008">
    <property type="protein sequence ID" value="SHO65357.1"/>
    <property type="molecule type" value="Genomic_DNA"/>
</dbReference>
<feature type="domain" description="MBG" evidence="6">
    <location>
        <begin position="1863"/>
        <end position="1933"/>
    </location>
</feature>
<accession>A0A1M7ZKF7</accession>
<evidence type="ECO:0000259" key="7">
    <source>
        <dbReference type="Pfam" id="PF19077"/>
    </source>
</evidence>
<reference evidence="9" key="1">
    <citation type="submission" date="2016-12" db="EMBL/GenBank/DDBJ databases">
        <authorList>
            <person name="Varghese N."/>
            <person name="Submissions S."/>
        </authorList>
    </citation>
    <scope>NUCLEOTIDE SEQUENCE [LARGE SCALE GENOMIC DNA]</scope>
    <source>
        <strain evidence="9">DSM 25035</strain>
    </source>
</reference>
<feature type="region of interest" description="Disordered" evidence="4">
    <location>
        <begin position="1059"/>
        <end position="1106"/>
    </location>
</feature>
<feature type="compositionally biased region" description="Polar residues" evidence="4">
    <location>
        <begin position="1059"/>
        <end position="1075"/>
    </location>
</feature>
<dbReference type="SUPFAM" id="SSF141072">
    <property type="entry name" value="CalX-like"/>
    <property type="match status" value="2"/>
</dbReference>
<sequence length="2041" mass="210844">MDRITNYALGIVLFFLFFISPSFSQTIDFESLSNYQGLGLSYSEGGFTFSINDPGNDKQIIARTGVGYESSKSLYDNNLAVGAINTWTIIKNDGTEFQFKNIYLQDAGFASTSGTIQGFKNGSAVTAKKSINFNGYKDYSSDADFFDVDEIRIEALDINFYLDQFVYGPVPPPNTPPTASSFTAANGPYENLTYTFSTSMFGYSDIDGDPLSHILIESLPASGVLFLDINDNNVVNSGEEVAVNQQIGKAGLDGGRLKYIQNGSTNTSFQFEVNDGTVNSSGNYVASLNGSPVPTVTLSLTPTSKSESLLTNSLIRATLSNVYGAPVTVNLGFSGAATGSGVDYSVSGTSITINPGNTTGTVILSNVPDALYEGNETVIIDITSVTNGVENGVQQQTFTIIDDDPVPTVSLEVLGIYNPITDESGGQAYVRAKLDAIAGTTVTVPLSFSGTASGGGTDYSVTGTTITLSSGETMDSIRVTSQYDGIEEGDETIIIDMGTPTNGIKGTPDQVTLTIKDEDLEAPKDYTVEINQDPITPSNSSNVSFSFTNAEIGSTYNYLFTSSAGGSSVSGSGTISSTDQTISNIDLSGMSDGTITLSVDLTDSFNNTGATVDDTADKLASAPPFLTGVPTDITVNEGVASNIDLSGTTFGDPDAAADDVLSISYLSLGGTLSFSPGVGVTISQPIPGAWTTSGTISNLNTYLSDPTSIKYTSNPGVIGDNAGSIGLSGSDGLVGASFGTINIDVEPAPYIGYISVPANGTYIAGNNLDFLVNFSEAVTISGSPEITLVIGGNIRAASYVSGSGSTSLFFRYTVATGDLDTDGVEVTEVYLNGGTIQNSSGINANLTLNNVGSTSGVLVDAVAPFGYNVAFDLLGEILINPINVTIIEFRGTGLEVGTTLHYSFTSSGGGTPVTGTESVVTTAQTFDNGGAGYDLSGLTDGTITLTIYLVDAAGNQGSNVSDTETKDTGAPSGYSVAWNDALINAIEASNTSFTVSNAEVGATVFYSISSAGDGNTATVSGSKAVVNSSQVVNVDVSSLVDGSLTVVVYLQDGVGNVGVNETDNSTVLDQTNPVSSIPDLTPASDTGLSDSDNITSDDTPELTGNTESNATVTIYADAAELGSTTSDGAGNWTFTPASAIAEGTYDITAIATDLAGNTGSASGALTVTIDMMAPNPPDPIGVTEDTGLSNTDYITSDNTLIFYGTSEPNSIVTIAVTGSTGPFTTTTDGSGNWLYDNTANSLSEGLHELYAYSTDLAGNVGAVSYVLEIIIDTQAPPAPSTPDLAPGSDSGVSDSDNITNDLTPTFTGTALPGSAVTVISNVDGALGVTTANGSGNWTFTAGSNVSTGVHVIRATQADLAGNNSTVSSGLSVTFDVNPPFLNLEGRHTTYLNANGITPQVKVGDLLLSGMFDDYTPSSLIKTSLSKSVFNCSDIGANPVDVIATDLAGNSFTQSVIIRVVDNIKPTILAKSTITLNVDAFGIVDLTAGMVDEGSFDNCSILSQVLSKTLFDKTDEGSNTVKYTVTDVNGNSSEVDIEVIIVVVPKILNVTVDLGQTKIYGDADPIFTYTATGFEAGDDVGSIMTGALSRDPGKDVGTYSITLGTLDAGPNYTINFTGADFEITPATLNVFTFNYSKVYGDADPTFSFAASGLKNGDPGSIITGALVRVAGEDVGTYAINQGTLDAGSNYTINFTSRNLVITPATLNVTANAGQSKVYGDTDPVFTFQYSGLKNGDTDVVITGSLARASGEDVGMYPINVGTLDAGPNYTVNFTSADFEVTPATLDITADAGQSKVYGDTDPVFTYQYSGLKNGDTDAVFTGELQRASGEDIGTYPINQGTLDAGSNYTINYTGADFTIGEKILTVTVDGGQSKIYGDADPVFTFVADGFEGGDDLSILTGTLSRATGEDVGTYPITLGTLDAGPNYTINFLGSDFEITQATLDITADAGQSKIYGDADPEFTFVADGFEGGDDETILTGALTRAAGEDVGTYAINLGTLDAGPNYTINFTSADFEITPATLDITADGGQSKVYGDADPVFT</sequence>
<dbReference type="GO" id="GO:0016020">
    <property type="term" value="C:membrane"/>
    <property type="evidence" value="ECO:0007669"/>
    <property type="project" value="InterPro"/>
</dbReference>
<feature type="domain" description="Bacterial Ig-like" evidence="7">
    <location>
        <begin position="1182"/>
        <end position="1273"/>
    </location>
</feature>
<name>A0A1M7ZKF7_9BACT</name>
<dbReference type="InterPro" id="IPR038081">
    <property type="entry name" value="CalX-like_sf"/>
</dbReference>
<dbReference type="Proteomes" id="UP000184609">
    <property type="component" value="Unassembled WGS sequence"/>
</dbReference>
<feature type="domain" description="MBG" evidence="6">
    <location>
        <begin position="1705"/>
        <end position="1777"/>
    </location>
</feature>
<feature type="domain" description="Bacterial Ig-like" evidence="7">
    <location>
        <begin position="1076"/>
        <end position="1170"/>
    </location>
</feature>
<proteinExistence type="predicted"/>
<evidence type="ECO:0000313" key="9">
    <source>
        <dbReference type="Proteomes" id="UP000184609"/>
    </source>
</evidence>
<feature type="domain" description="Calx-beta" evidence="5">
    <location>
        <begin position="422"/>
        <end position="519"/>
    </location>
</feature>
<dbReference type="Gene3D" id="3.30.160.710">
    <property type="match status" value="1"/>
</dbReference>
<gene>
    <name evidence="8" type="ORF">SAMN04488108_4018</name>
</gene>
<dbReference type="InterPro" id="IPR013783">
    <property type="entry name" value="Ig-like_fold"/>
</dbReference>
<dbReference type="InterPro" id="IPR003644">
    <property type="entry name" value="Calx_beta"/>
</dbReference>
<evidence type="ECO:0000256" key="1">
    <source>
        <dbReference type="ARBA" id="ARBA00022729"/>
    </source>
</evidence>
<dbReference type="InterPro" id="IPR044016">
    <property type="entry name" value="Big_13"/>
</dbReference>
<organism evidence="8 9">
    <name type="scientific">Algoriphagus zhangzhouensis</name>
    <dbReference type="NCBI Taxonomy" id="1073327"/>
    <lineage>
        <taxon>Bacteria</taxon>
        <taxon>Pseudomonadati</taxon>
        <taxon>Bacteroidota</taxon>
        <taxon>Cytophagia</taxon>
        <taxon>Cytophagales</taxon>
        <taxon>Cyclobacteriaceae</taxon>
        <taxon>Algoriphagus</taxon>
    </lineage>
</organism>
<feature type="compositionally biased region" description="Polar residues" evidence="4">
    <location>
        <begin position="1083"/>
        <end position="1106"/>
    </location>
</feature>
<dbReference type="Pfam" id="PF18676">
    <property type="entry name" value="MBG_2"/>
    <property type="match status" value="6"/>
</dbReference>
<dbReference type="STRING" id="1073327.SAMN04488108_4018"/>